<dbReference type="KEGG" id="vpo:Kpol_543p33"/>
<dbReference type="InParanoid" id="A7THN7"/>
<protein>
    <submittedName>
        <fullName evidence="1">Uncharacterized protein</fullName>
    </submittedName>
</protein>
<dbReference type="HOGENOM" id="CLU_068099_1_0_1"/>
<dbReference type="OMA" id="FIFELNE"/>
<gene>
    <name evidence="1" type="ORF">Kpol_543p33</name>
</gene>
<dbReference type="OrthoDB" id="5329385at2759"/>
<dbReference type="STRING" id="436907.A7THN7"/>
<dbReference type="Proteomes" id="UP000000267">
    <property type="component" value="Unassembled WGS sequence"/>
</dbReference>
<dbReference type="InterPro" id="IPR031342">
    <property type="entry name" value="Mug163-like"/>
</dbReference>
<dbReference type="Pfam" id="PF17119">
    <property type="entry name" value="MMU163"/>
    <property type="match status" value="1"/>
</dbReference>
<organism evidence="2">
    <name type="scientific">Vanderwaltozyma polyspora (strain ATCC 22028 / DSM 70294 / BCRC 21397 / CBS 2163 / NBRC 10782 / NRRL Y-8283 / UCD 57-17)</name>
    <name type="common">Kluyveromyces polysporus</name>
    <dbReference type="NCBI Taxonomy" id="436907"/>
    <lineage>
        <taxon>Eukaryota</taxon>
        <taxon>Fungi</taxon>
        <taxon>Dikarya</taxon>
        <taxon>Ascomycota</taxon>
        <taxon>Saccharomycotina</taxon>
        <taxon>Saccharomycetes</taxon>
        <taxon>Saccharomycetales</taxon>
        <taxon>Saccharomycetaceae</taxon>
        <taxon>Vanderwaltozyma</taxon>
    </lineage>
</organism>
<evidence type="ECO:0000313" key="2">
    <source>
        <dbReference type="Proteomes" id="UP000000267"/>
    </source>
</evidence>
<dbReference type="FunCoup" id="A7THN7">
    <property type="interactions" value="3"/>
</dbReference>
<dbReference type="AlphaFoldDB" id="A7THN7"/>
<dbReference type="PhylomeDB" id="A7THN7"/>
<dbReference type="GeneID" id="5546478"/>
<reference evidence="1 2" key="1">
    <citation type="journal article" date="2007" name="Proc. Natl. Acad. Sci. U.S.A.">
        <title>Independent sorting-out of thousands of duplicated gene pairs in two yeast species descended from a whole-genome duplication.</title>
        <authorList>
            <person name="Scannell D.R."/>
            <person name="Frank A.C."/>
            <person name="Conant G.C."/>
            <person name="Byrne K.P."/>
            <person name="Woolfit M."/>
            <person name="Wolfe K.H."/>
        </authorList>
    </citation>
    <scope>NUCLEOTIDE SEQUENCE [LARGE SCALE GENOMIC DNA]</scope>
    <source>
        <strain evidence="2">ATCC 22028 / DSM 70294 / BCRC 21397 / CBS 2163 / NBRC 10782 / NRRL Y-8283 / UCD 57-17</strain>
    </source>
</reference>
<evidence type="ECO:0000313" key="1">
    <source>
        <dbReference type="EMBL" id="EDO18203.1"/>
    </source>
</evidence>
<keyword evidence="2" id="KW-1185">Reference proteome</keyword>
<dbReference type="eggNOG" id="ENOG502S29P">
    <property type="taxonomic scope" value="Eukaryota"/>
</dbReference>
<accession>A7THN7</accession>
<sequence length="240" mass="28218">MVNLRIISYRNALFHGVGIVRMYCSNQSKIANLGLITEYLKDDGIPNLLQKNFNNKFIDNEIKLRVKTVDQNNLLFKEYSIQGKKKYNISMKMIRLILNKFIIDKNCHFHVMSVKSILNDDNLDSNRNDFVTDNDKLIIKWHSCLPNEGRCKYDTEELNKKSLLKQNILEKIFSEKTYNSNNSYEDEIEDIRNTSTANEVNISGKFIFEFNDNNDKIIVHTIENIEMIDYRNIKRVLSFA</sequence>
<dbReference type="RefSeq" id="XP_001646061.1">
    <property type="nucleotide sequence ID" value="XM_001646011.1"/>
</dbReference>
<proteinExistence type="predicted"/>
<dbReference type="EMBL" id="DS480392">
    <property type="protein sequence ID" value="EDO18203.1"/>
    <property type="molecule type" value="Genomic_DNA"/>
</dbReference>
<name>A7THN7_VANPO</name>